<dbReference type="Pfam" id="PF22666">
    <property type="entry name" value="Glyco_hydro_2_N2"/>
    <property type="match status" value="1"/>
</dbReference>
<organism evidence="9 10">
    <name type="scientific">Mucilaginibacter terrenus</name>
    <dbReference type="NCBI Taxonomy" id="2482727"/>
    <lineage>
        <taxon>Bacteria</taxon>
        <taxon>Pseudomonadati</taxon>
        <taxon>Bacteroidota</taxon>
        <taxon>Sphingobacteriia</taxon>
        <taxon>Sphingobacteriales</taxon>
        <taxon>Sphingobacteriaceae</taxon>
        <taxon>Mucilaginibacter</taxon>
    </lineage>
</organism>
<dbReference type="OrthoDB" id="9801077at2"/>
<keyword evidence="2 9" id="KW-0378">Hydrolase</keyword>
<dbReference type="InterPro" id="IPR036156">
    <property type="entry name" value="Beta-gal/glucu_dom_sf"/>
</dbReference>
<comment type="caution">
    <text evidence="9">The sequence shown here is derived from an EMBL/GenBank/DDBJ whole genome shotgun (WGS) entry which is preliminary data.</text>
</comment>
<dbReference type="Pfam" id="PF18368">
    <property type="entry name" value="Ig_GlcNase"/>
    <property type="match status" value="1"/>
</dbReference>
<dbReference type="SUPFAM" id="SSF49785">
    <property type="entry name" value="Galactose-binding domain-like"/>
    <property type="match status" value="1"/>
</dbReference>
<dbReference type="InterPro" id="IPR006102">
    <property type="entry name" value="Ig-like_GH2"/>
</dbReference>
<dbReference type="InterPro" id="IPR008979">
    <property type="entry name" value="Galactose-bd-like_sf"/>
</dbReference>
<keyword evidence="4" id="KW-0732">Signal</keyword>
<gene>
    <name evidence="9" type="ORF">DYU05_12855</name>
</gene>
<dbReference type="InterPro" id="IPR013783">
    <property type="entry name" value="Ig-like_fold"/>
</dbReference>
<comment type="similarity">
    <text evidence="1">Belongs to the glycosyl hydrolase 2 family.</text>
</comment>
<evidence type="ECO:0000259" key="8">
    <source>
        <dbReference type="Pfam" id="PF22666"/>
    </source>
</evidence>
<reference evidence="9 10" key="1">
    <citation type="submission" date="2018-08" db="EMBL/GenBank/DDBJ databases">
        <title>Mucilaginibacter terrae sp. nov., isolated from manganese diggings.</title>
        <authorList>
            <person name="Huang Y."/>
            <person name="Zhou Z."/>
        </authorList>
    </citation>
    <scope>NUCLEOTIDE SEQUENCE [LARGE SCALE GENOMIC DNA]</scope>
    <source>
        <strain evidence="9 10">ZH6</strain>
    </source>
</reference>
<dbReference type="GO" id="GO:0004553">
    <property type="term" value="F:hydrolase activity, hydrolyzing O-glycosyl compounds"/>
    <property type="evidence" value="ECO:0007669"/>
    <property type="project" value="InterPro"/>
</dbReference>
<feature type="chain" id="PRO_5017797926" evidence="4">
    <location>
        <begin position="30"/>
        <end position="890"/>
    </location>
</feature>
<dbReference type="PANTHER" id="PTHR43536:SF1">
    <property type="entry name" value="MANNOSYLGLYCOPROTEIN ENDO-BETA-MANNOSIDASE"/>
    <property type="match status" value="1"/>
</dbReference>
<evidence type="ECO:0000256" key="1">
    <source>
        <dbReference type="ARBA" id="ARBA00007401"/>
    </source>
</evidence>
<dbReference type="Pfam" id="PF02836">
    <property type="entry name" value="Glyco_hydro_2_C"/>
    <property type="match status" value="1"/>
</dbReference>
<feature type="domain" description="Glycoside hydrolase family 2 catalytic" evidence="6">
    <location>
        <begin position="414"/>
        <end position="521"/>
    </location>
</feature>
<dbReference type="InterPro" id="IPR017853">
    <property type="entry name" value="GH"/>
</dbReference>
<dbReference type="InterPro" id="IPR006103">
    <property type="entry name" value="Glyco_hydro_2_cat"/>
</dbReference>
<dbReference type="Gene3D" id="2.60.40.10">
    <property type="entry name" value="Immunoglobulins"/>
    <property type="match status" value="2"/>
</dbReference>
<dbReference type="AlphaFoldDB" id="A0A3E2NPV0"/>
<feature type="domain" description="Glycoside hydrolase family 2 immunoglobulin-like beta-sandwich" evidence="5">
    <location>
        <begin position="254"/>
        <end position="347"/>
    </location>
</feature>
<evidence type="ECO:0000256" key="2">
    <source>
        <dbReference type="ARBA" id="ARBA00022801"/>
    </source>
</evidence>
<keyword evidence="10" id="KW-1185">Reference proteome</keyword>
<sequence>MYNNTRGTYFSALISSLITIIFLSNSAQAQSGYELNSGWKCAPVKEVSADGTRLSTAAINTANWMPATVPGTVLTTLLNNKKVPDPFYGMNNEYIPDIYKTGADYYTYWFVKEFKETAAAGNQVYLDFRGVNYSCDIFLNGHKLNKGVQKGMFLRFSFNITPYLSKSGNNKLAVLVHPPDVVGNANGGQGGDGTIARNVGLQYTAGWDWIQPVRDRNTGIWDKVTIHKTGAIRINDTHVITNVPGIRQPEGPQKPATIRLETELSNPTSAIVSGTLSYEIDGTVVSRSVALKPNSTATIKLPDYTLQNPKLWWPNGYGPQNLYNVKVRFTPAGKAPSDQQTIKVGVREIQTSWNDHTGSREVAVNGQRVFIKGGNWVISDAMLRLSDLRYDAEVRFHRDMNLNLIRVWGGAMIERPEFYDACDRYGILVFQDLWGSGDCNGRWIDPMKKDDQWTRRKYPDDHGLFLRSAEDQIKMVRNHASLAIWCGGNEITPPEDILVALKEDILPRLDNTRWFVDYSNSEEMSRNTLGGNGDGPYGIQPLSVFWEFKTYPFNSEVGSVGINDDESLKRFIPAKNMIAPEYDESSRKSKTDSVWDYHKYIGYDTSINKYGKVKSAADFAKKAQLVNYDQYRGLAEGFTSHMWDWYTGFIIWKTQNPWTAMRGQMYDYYLDPNACLYGLHNGSEPLHVMYNPVNGMISLANNGYKPMRNMMLVVKAYDMAGKEKLITQVFCDIVPASTKRVLSVKNAMDQMAAKEGAFLSLQLLDTDKKVLSENLYWMADKNGDYSGLQKMKEDELTATARYVKPCQVEVTLHNKQNAVISFFNRISLVDAGTKERVLPAFYNNNYISVLPGEEKKIIIDYPNKGKNKLAVTVDGWNTAGNNPHLINIAN</sequence>
<evidence type="ECO:0000259" key="7">
    <source>
        <dbReference type="Pfam" id="PF18368"/>
    </source>
</evidence>
<evidence type="ECO:0000256" key="4">
    <source>
        <dbReference type="SAM" id="SignalP"/>
    </source>
</evidence>
<dbReference type="Gene3D" id="2.60.120.260">
    <property type="entry name" value="Galactose-binding domain-like"/>
    <property type="match status" value="1"/>
</dbReference>
<dbReference type="GO" id="GO:0005975">
    <property type="term" value="P:carbohydrate metabolic process"/>
    <property type="evidence" value="ECO:0007669"/>
    <property type="project" value="InterPro"/>
</dbReference>
<dbReference type="Pfam" id="PF00703">
    <property type="entry name" value="Glyco_hydro_2"/>
    <property type="match status" value="1"/>
</dbReference>
<evidence type="ECO:0000313" key="10">
    <source>
        <dbReference type="Proteomes" id="UP000260823"/>
    </source>
</evidence>
<evidence type="ECO:0000256" key="3">
    <source>
        <dbReference type="ARBA" id="ARBA00023295"/>
    </source>
</evidence>
<dbReference type="PANTHER" id="PTHR43536">
    <property type="entry name" value="MANNOSYLGLYCOPROTEIN ENDO-BETA-MANNOSIDASE"/>
    <property type="match status" value="1"/>
</dbReference>
<name>A0A3E2NPV0_9SPHI</name>
<evidence type="ECO:0000259" key="6">
    <source>
        <dbReference type="Pfam" id="PF02836"/>
    </source>
</evidence>
<dbReference type="InterPro" id="IPR054593">
    <property type="entry name" value="Beta-mannosidase-like_N2"/>
</dbReference>
<dbReference type="EMBL" id="QWDE01000002">
    <property type="protein sequence ID" value="RFZ83035.1"/>
    <property type="molecule type" value="Genomic_DNA"/>
</dbReference>
<accession>A0A3E2NPV0</accession>
<feature type="domain" description="Exo-beta-D-glucosaminidase Ig-fold" evidence="7">
    <location>
        <begin position="774"/>
        <end position="878"/>
    </location>
</feature>
<dbReference type="InterPro" id="IPR041351">
    <property type="entry name" value="Ig_GlcNase"/>
</dbReference>
<keyword evidence="3" id="KW-0326">Glycosidase</keyword>
<evidence type="ECO:0000313" key="9">
    <source>
        <dbReference type="EMBL" id="RFZ83035.1"/>
    </source>
</evidence>
<dbReference type="InterPro" id="IPR043534">
    <property type="entry name" value="EBDG/EBM"/>
</dbReference>
<dbReference type="Proteomes" id="UP000260823">
    <property type="component" value="Unassembled WGS sequence"/>
</dbReference>
<proteinExistence type="inferred from homology"/>
<dbReference type="SUPFAM" id="SSF49303">
    <property type="entry name" value="beta-Galactosidase/glucuronidase domain"/>
    <property type="match status" value="3"/>
</dbReference>
<evidence type="ECO:0000259" key="5">
    <source>
        <dbReference type="Pfam" id="PF00703"/>
    </source>
</evidence>
<feature type="domain" description="Beta-mannosidase-like galactose-binding" evidence="8">
    <location>
        <begin position="60"/>
        <end position="221"/>
    </location>
</feature>
<feature type="signal peptide" evidence="4">
    <location>
        <begin position="1"/>
        <end position="29"/>
    </location>
</feature>
<dbReference type="Gene3D" id="3.20.20.80">
    <property type="entry name" value="Glycosidases"/>
    <property type="match status" value="1"/>
</dbReference>
<protein>
    <submittedName>
        <fullName evidence="9">Glycosyl hydrolase</fullName>
    </submittedName>
</protein>
<dbReference type="SUPFAM" id="SSF51445">
    <property type="entry name" value="(Trans)glycosidases"/>
    <property type="match status" value="1"/>
</dbReference>